<dbReference type="PANTHER" id="PTHR12143">
    <property type="entry name" value="PEPTIDE N-GLYCANASE PNGASE -RELATED"/>
    <property type="match status" value="1"/>
</dbReference>
<dbReference type="PROSITE" id="PS50206">
    <property type="entry name" value="RHODANESE_3"/>
    <property type="match status" value="1"/>
</dbReference>
<comment type="subunit">
    <text evidence="2">Monomer.</text>
</comment>
<dbReference type="NCBIfam" id="TIGR01180">
    <property type="entry name" value="aman2_put"/>
    <property type="match status" value="1"/>
</dbReference>
<name>A0ABS7EWC3_9FLAO</name>
<dbReference type="RefSeq" id="WP_220115120.1">
    <property type="nucleotide sequence ID" value="NZ_JAHZSV010000048.1"/>
</dbReference>
<dbReference type="InterPro" id="IPR012939">
    <property type="entry name" value="Glyco_hydro_92"/>
</dbReference>
<evidence type="ECO:0000256" key="2">
    <source>
        <dbReference type="ARBA" id="ARBA00011245"/>
    </source>
</evidence>
<evidence type="ECO:0000313" key="5">
    <source>
        <dbReference type="EMBL" id="MBW8201830.1"/>
    </source>
</evidence>
<dbReference type="SUPFAM" id="SSF48208">
    <property type="entry name" value="Six-hairpin glycosidases"/>
    <property type="match status" value="1"/>
</dbReference>
<dbReference type="InterPro" id="IPR050883">
    <property type="entry name" value="PNGase"/>
</dbReference>
<dbReference type="Pfam" id="PF07971">
    <property type="entry name" value="Glyco_hydro_92"/>
    <property type="match status" value="1"/>
</dbReference>
<sequence length="773" mass="87015">MNKLGPIKPFFSIFLIVPFLVSVQLMRGQNSKEKTPVDLVYPQLDTENSRWFFFSSACRPFGMVNLSPDTETDGAWGSGYRYKVDSIRGFSHIHAWQLSGLSVMPIDLGKIDMETPQYDYSSSFDHAKEEVSPGYHKLHLDRYDIDVELTSTKRVGFHQYDFNTENGAVLINLSGQLGPSKIEDGSLEQVAPGIFEGELTNAPTMRRPKATKVFFRIVLDRDVDEVSNPWDDGKLILRLKGGTGKVKMKVALSYTSRENAKFNLEHELPHWDFGQIVQDSRSEWNQLLGRIKIKGGSEEEQRRFYTDLWHALQGRRIINDANGYYPDNTADTFKIEQLPLSESGEPLFNHFNSDSFWGAQWTINTLWQLVYPEIAESFVNSLLQYYKDGGMVPRGPAGGNYTYVMTGASSSPFIVGAYQKGIRGFDVDMAYEALKKNHMPGGIMAKAGYEHATSLGGGLGHYIEEGYVPFPLPEGQFGYHQNGPSLTLEYAYQDWCLAQFAKALGKKEDYGYFMARSKNYKNVFDPTTGWVRPKNKIGEWLEPYDPFTHGSGFSEANGAQNTWFVPHDLEGLSELMGGKAKAVAKLNQQFEEAKKLGFTSGTSHAQELHPEYSRIPINYGNQPSIQTAFIFQHLGRPDLTQYWAKEVANTVYEGLTPARGYNGDEDQGLMGSLAVLMKIGLFQMTGGTEMEPMYQITGPIFDRIEIELNPDYYEGKPIVIQAENNEGQSPYIKTASFNGKKLKDFTLSHELLVRGGTLQLKMSPPNHKDHSSN</sequence>
<dbReference type="InterPro" id="IPR014718">
    <property type="entry name" value="GH-type_carb-bd"/>
</dbReference>
<organism evidence="5 6">
    <name type="scientific">Flagellimonas abyssi</name>
    <dbReference type="NCBI Taxonomy" id="2864871"/>
    <lineage>
        <taxon>Bacteria</taxon>
        <taxon>Pseudomonadati</taxon>
        <taxon>Bacteroidota</taxon>
        <taxon>Flavobacteriia</taxon>
        <taxon>Flavobacteriales</taxon>
        <taxon>Flavobacteriaceae</taxon>
        <taxon>Flagellimonas</taxon>
    </lineage>
</organism>
<keyword evidence="5" id="KW-0326">Glycosidase</keyword>
<accession>A0ABS7EWC3</accession>
<dbReference type="EMBL" id="JAHZSV010000048">
    <property type="protein sequence ID" value="MBW8201830.1"/>
    <property type="molecule type" value="Genomic_DNA"/>
</dbReference>
<dbReference type="InterPro" id="IPR008928">
    <property type="entry name" value="6-hairpin_glycosidase_sf"/>
</dbReference>
<dbReference type="InterPro" id="IPR001763">
    <property type="entry name" value="Rhodanese-like_dom"/>
</dbReference>
<keyword evidence="5" id="KW-0378">Hydrolase</keyword>
<dbReference type="GO" id="GO:0016798">
    <property type="term" value="F:hydrolase activity, acting on glycosyl bonds"/>
    <property type="evidence" value="ECO:0007669"/>
    <property type="project" value="UniProtKB-KW"/>
</dbReference>
<keyword evidence="6" id="KW-1185">Reference proteome</keyword>
<dbReference type="Gene3D" id="1.20.1610.10">
    <property type="entry name" value="alpha-1,2-mannosidases domains"/>
    <property type="match status" value="1"/>
</dbReference>
<dbReference type="Proteomes" id="UP001196136">
    <property type="component" value="Unassembled WGS sequence"/>
</dbReference>
<dbReference type="Gene3D" id="3.30.2080.10">
    <property type="entry name" value="GH92 mannosidase domain"/>
    <property type="match status" value="1"/>
</dbReference>
<comment type="caution">
    <text evidence="5">The sequence shown here is derived from an EMBL/GenBank/DDBJ whole genome shotgun (WGS) entry which is preliminary data.</text>
</comment>
<dbReference type="Gene3D" id="1.20.1050.60">
    <property type="entry name" value="alpha-1,2-mannosidase"/>
    <property type="match status" value="1"/>
</dbReference>
<evidence type="ECO:0000256" key="3">
    <source>
        <dbReference type="ARBA" id="ARBA00022837"/>
    </source>
</evidence>
<evidence type="ECO:0000259" key="4">
    <source>
        <dbReference type="PROSITE" id="PS50206"/>
    </source>
</evidence>
<feature type="domain" description="Rhodanese" evidence="4">
    <location>
        <begin position="443"/>
        <end position="471"/>
    </location>
</feature>
<evidence type="ECO:0000256" key="1">
    <source>
        <dbReference type="ARBA" id="ARBA00001913"/>
    </source>
</evidence>
<gene>
    <name evidence="5" type="ORF">K1F36_18565</name>
</gene>
<dbReference type="Gene3D" id="2.70.98.10">
    <property type="match status" value="1"/>
</dbReference>
<dbReference type="EC" id="3.2.1.-" evidence="5"/>
<comment type="cofactor">
    <cofactor evidence="1">
        <name>Ca(2+)</name>
        <dbReference type="ChEBI" id="CHEBI:29108"/>
    </cofactor>
</comment>
<dbReference type="PANTHER" id="PTHR12143:SF39">
    <property type="entry name" value="SECRETED PROTEIN"/>
    <property type="match status" value="1"/>
</dbReference>
<keyword evidence="3" id="KW-0106">Calcium</keyword>
<proteinExistence type="predicted"/>
<evidence type="ECO:0000313" key="6">
    <source>
        <dbReference type="Proteomes" id="UP001196136"/>
    </source>
</evidence>
<protein>
    <submittedName>
        <fullName evidence="5">GH92 family glycosyl hydrolase</fullName>
        <ecNumber evidence="5">3.2.1.-</ecNumber>
    </submittedName>
</protein>
<reference evidence="5 6" key="1">
    <citation type="submission" date="2021-08" db="EMBL/GenBank/DDBJ databases">
        <title>Muricauda profundi sp. nov., a marine bacterium isolated from deep seawater of the Mariana Trench.</title>
        <authorList>
            <person name="Wei Y."/>
        </authorList>
    </citation>
    <scope>NUCLEOTIDE SEQUENCE [LARGE SCALE GENOMIC DNA]</scope>
    <source>
        <strain evidence="5 6">W52</strain>
    </source>
</reference>
<dbReference type="InterPro" id="IPR005887">
    <property type="entry name" value="GH92_a_mannosidase_put"/>
</dbReference>